<dbReference type="Gene3D" id="2.160.20.10">
    <property type="entry name" value="Single-stranded right-handed beta-helix, Pectin lyase-like"/>
    <property type="match status" value="1"/>
</dbReference>
<sequence>MDSTKSFQSYCRADELEEQAYRRRTRKRCIIIGLSTIVLIAIIIGAVIGMLFPLNNSKSKEDPATYTSESITAICNVTRYPESCGSSITSLKISSNDTDPNPGPSKIFTLSMEVALDELMRLSSLPQKIISSHVNIDSRVHAALDSCGNLLDDAAEYINESLSTMQTGQGETTVLSTGKINDIRTWLSSAITYQETCLDGLTEASNNTAILQEVELAMRNSTEFNSNSLAIASHIMTILSQFQVPIHRKLLKHDSHTDDESDPSFPSWVHSGDRRLLQEENPKPDITVAKDGSGNFRTVSEAVESIPKNNKSRFIIYVKEGVYLENVTFSKDYWNVMIYGDGMYKTIISGSLNIVDGTPTFWSGTLIAAGKGFMARDMGFKNTAGPEKHQAVAMRSSSDLSVFYRCYFDAYQDTLYTHSNRQFYRDCLITGTVDFIFGNAAVVLQNCSIQPRQPGPDQFNTITAQGKTDPNQNTGISIQQCQITPFDNLTATTYFGRPWKDFATTIFMQSFIGGFVDPAGWTQWMQGVDPPDTLFYAEYANSGPGSGISKRINWPGVIRNATSDEARRFTVESFIQGSQWLPKDILYESSL</sequence>
<dbReference type="Pfam" id="PF04043">
    <property type="entry name" value="PMEI"/>
    <property type="match status" value="1"/>
</dbReference>
<dbReference type="CDD" id="cd15798">
    <property type="entry name" value="PMEI-like_3"/>
    <property type="match status" value="1"/>
</dbReference>
<comment type="caution">
    <text evidence="1">The sequence shown here is derived from an EMBL/GenBank/DDBJ whole genome shotgun (WGS) entry which is preliminary data.</text>
</comment>
<keyword evidence="2" id="KW-1185">Reference proteome</keyword>
<proteinExistence type="predicted"/>
<dbReference type="InterPro" id="IPR012334">
    <property type="entry name" value="Pectin_lyas_fold"/>
</dbReference>
<dbReference type="Gene3D" id="1.20.140.40">
    <property type="entry name" value="Invertase/pectin methylesterase inhibitor family protein"/>
    <property type="match status" value="1"/>
</dbReference>
<dbReference type="Pfam" id="PF01095">
    <property type="entry name" value="Pectinesterase"/>
    <property type="match status" value="1"/>
</dbReference>
<dbReference type="SMART" id="SM00856">
    <property type="entry name" value="PMEI"/>
    <property type="match status" value="1"/>
</dbReference>
<evidence type="ECO:0000313" key="2">
    <source>
        <dbReference type="Proteomes" id="UP001472677"/>
    </source>
</evidence>
<protein>
    <submittedName>
        <fullName evidence="1">Uncharacterized protein</fullName>
    </submittedName>
</protein>
<dbReference type="InterPro" id="IPR000070">
    <property type="entry name" value="Pectinesterase_cat"/>
</dbReference>
<dbReference type="Proteomes" id="UP001472677">
    <property type="component" value="Unassembled WGS sequence"/>
</dbReference>
<evidence type="ECO:0000313" key="1">
    <source>
        <dbReference type="EMBL" id="KAK8490291.1"/>
    </source>
</evidence>
<organism evidence="1 2">
    <name type="scientific">Hibiscus sabdariffa</name>
    <name type="common">roselle</name>
    <dbReference type="NCBI Taxonomy" id="183260"/>
    <lineage>
        <taxon>Eukaryota</taxon>
        <taxon>Viridiplantae</taxon>
        <taxon>Streptophyta</taxon>
        <taxon>Embryophyta</taxon>
        <taxon>Tracheophyta</taxon>
        <taxon>Spermatophyta</taxon>
        <taxon>Magnoliopsida</taxon>
        <taxon>eudicotyledons</taxon>
        <taxon>Gunneridae</taxon>
        <taxon>Pentapetalae</taxon>
        <taxon>rosids</taxon>
        <taxon>malvids</taxon>
        <taxon>Malvales</taxon>
        <taxon>Malvaceae</taxon>
        <taxon>Malvoideae</taxon>
        <taxon>Hibiscus</taxon>
    </lineage>
</organism>
<dbReference type="EMBL" id="JBBPBM010000866">
    <property type="protein sequence ID" value="KAK8490291.1"/>
    <property type="molecule type" value="Genomic_DNA"/>
</dbReference>
<gene>
    <name evidence="1" type="ORF">V6N12_012426</name>
</gene>
<dbReference type="PANTHER" id="PTHR31707">
    <property type="entry name" value="PECTINESTERASE"/>
    <property type="match status" value="1"/>
</dbReference>
<dbReference type="NCBIfam" id="TIGR01614">
    <property type="entry name" value="PME_inhib"/>
    <property type="match status" value="1"/>
</dbReference>
<dbReference type="SUPFAM" id="SSF101148">
    <property type="entry name" value="Plant invertase/pectin methylesterase inhibitor"/>
    <property type="match status" value="1"/>
</dbReference>
<dbReference type="InterPro" id="IPR011050">
    <property type="entry name" value="Pectin_lyase_fold/virulence"/>
</dbReference>
<dbReference type="InterPro" id="IPR033131">
    <property type="entry name" value="Pectinesterase_Asp_AS"/>
</dbReference>
<name>A0ABR2AB90_9ROSI</name>
<reference evidence="1 2" key="1">
    <citation type="journal article" date="2024" name="G3 (Bethesda)">
        <title>Genome assembly of Hibiscus sabdariffa L. provides insights into metabolisms of medicinal natural products.</title>
        <authorList>
            <person name="Kim T."/>
        </authorList>
    </citation>
    <scope>NUCLEOTIDE SEQUENCE [LARGE SCALE GENOMIC DNA]</scope>
    <source>
        <strain evidence="1">TK-2024</strain>
        <tissue evidence="1">Old leaves</tissue>
    </source>
</reference>
<dbReference type="SUPFAM" id="SSF51126">
    <property type="entry name" value="Pectin lyase-like"/>
    <property type="match status" value="1"/>
</dbReference>
<accession>A0ABR2AB90</accession>
<dbReference type="InterPro" id="IPR035513">
    <property type="entry name" value="Invertase/methylesterase_inhib"/>
</dbReference>
<dbReference type="InterPro" id="IPR006501">
    <property type="entry name" value="Pectinesterase_inhib_dom"/>
</dbReference>
<dbReference type="PROSITE" id="PS00503">
    <property type="entry name" value="PECTINESTERASE_2"/>
    <property type="match status" value="1"/>
</dbReference>